<comment type="caution">
    <text evidence="1">The sequence shown here is derived from an EMBL/GenBank/DDBJ whole genome shotgun (WGS) entry which is preliminary data.</text>
</comment>
<sequence length="202" mass="23094">MDKGIVFRAYIENLGLYNSGIDCGKWISFPLKCSNGNLKNEIRKILSEIQIDEMGKHEYFFADFDSAIVGLTRCLYEYDNITLLNYLANEIVKMDCSIEKFESMLEYGTSTYSTSELISLIRSSDSFLFLDNVNSDYDLGYEYAENSGLFTESLNDLGTLRNYIDYEGYGRDIRLREGGMYTLHGYISMTDDIKTSFDAASL</sequence>
<gene>
    <name evidence="1" type="ORF">FYL31_07020</name>
</gene>
<protein>
    <submittedName>
        <fullName evidence="1">Antirestriction protein ArdA</fullName>
    </submittedName>
</protein>
<dbReference type="InterPro" id="IPR009899">
    <property type="entry name" value="ArdA"/>
</dbReference>
<dbReference type="Gene3D" id="3.10.20.480">
    <property type="entry name" value="Antirestriction protein ArdA, domain 1"/>
    <property type="match status" value="1"/>
</dbReference>
<dbReference type="AlphaFoldDB" id="A0A5S4W2M7"/>
<dbReference type="Pfam" id="PF07275">
    <property type="entry name" value="ArdA"/>
    <property type="match status" value="1"/>
</dbReference>
<reference evidence="1 2" key="1">
    <citation type="submission" date="2019-08" db="EMBL/GenBank/DDBJ databases">
        <authorList>
            <person name="Duncan S."/>
            <person name="Walker A."/>
        </authorList>
    </citation>
    <scope>NUCLEOTIDE SEQUENCE [LARGE SCALE GENOMIC DNA]</scope>
    <source>
        <strain evidence="1 2">T3WBe13</strain>
    </source>
</reference>
<dbReference type="Proteomes" id="UP000324327">
    <property type="component" value="Unassembled WGS sequence"/>
</dbReference>
<dbReference type="RefSeq" id="WP_148872261.1">
    <property type="nucleotide sequence ID" value="NZ_VSTF01000005.1"/>
</dbReference>
<evidence type="ECO:0000313" key="1">
    <source>
        <dbReference type="EMBL" id="TYL60487.1"/>
    </source>
</evidence>
<dbReference type="InterPro" id="IPR041893">
    <property type="entry name" value="ArdA_dom3"/>
</dbReference>
<evidence type="ECO:0000313" key="2">
    <source>
        <dbReference type="Proteomes" id="UP000324327"/>
    </source>
</evidence>
<name>A0A5S4W2M7_9FIRM</name>
<accession>A0A5S4W2M7</accession>
<organism evidence="1 2">
    <name type="scientific">Agathobacter rectalis</name>
    <dbReference type="NCBI Taxonomy" id="39491"/>
    <lineage>
        <taxon>Bacteria</taxon>
        <taxon>Bacillati</taxon>
        <taxon>Bacillota</taxon>
        <taxon>Clostridia</taxon>
        <taxon>Lachnospirales</taxon>
        <taxon>Lachnospiraceae</taxon>
        <taxon>Agathobacter</taxon>
    </lineage>
</organism>
<dbReference type="EMBL" id="VSTF01000005">
    <property type="protein sequence ID" value="TYL60487.1"/>
    <property type="molecule type" value="Genomic_DNA"/>
</dbReference>
<dbReference type="Gene3D" id="1.10.10.1190">
    <property type="entry name" value="Antirestriction protein ArdA, domain 3"/>
    <property type="match status" value="1"/>
</dbReference>
<dbReference type="InterPro" id="IPR041895">
    <property type="entry name" value="ArdA_dom1"/>
</dbReference>
<reference evidence="1 2" key="2">
    <citation type="submission" date="2019-09" db="EMBL/GenBank/DDBJ databases">
        <title>Strain-level analysis of Eubacterium rectale using genomes from metagenomes.</title>
        <authorList>
            <person name="Karcher N."/>
            <person name="Segata N."/>
        </authorList>
    </citation>
    <scope>NUCLEOTIDE SEQUENCE [LARGE SCALE GENOMIC DNA]</scope>
    <source>
        <strain evidence="1 2">T3WBe13</strain>
    </source>
</reference>
<proteinExistence type="predicted"/>